<dbReference type="Pfam" id="PF08340">
    <property type="entry name" value="YicC-like_C"/>
    <property type="match status" value="1"/>
</dbReference>
<dbReference type="InterPro" id="IPR005229">
    <property type="entry name" value="YicC/YloC-like"/>
</dbReference>
<dbReference type="PANTHER" id="PTHR30636">
    <property type="entry name" value="UPF0701 PROTEIN YICC"/>
    <property type="match status" value="1"/>
</dbReference>
<dbReference type="GO" id="GO:0016787">
    <property type="term" value="F:hydrolase activity"/>
    <property type="evidence" value="ECO:0007669"/>
    <property type="project" value="UniProtKB-KW"/>
</dbReference>
<evidence type="ECO:0000313" key="9">
    <source>
        <dbReference type="Proteomes" id="UP000294664"/>
    </source>
</evidence>
<proteinExistence type="inferred from homology"/>
<dbReference type="EMBL" id="SMAI01000002">
    <property type="protein sequence ID" value="TCT06873.1"/>
    <property type="molecule type" value="Genomic_DNA"/>
</dbReference>
<evidence type="ECO:0000259" key="6">
    <source>
        <dbReference type="Pfam" id="PF03755"/>
    </source>
</evidence>
<organism evidence="8 9">
    <name type="scientific">Aquabacter spiritensis</name>
    <dbReference type="NCBI Taxonomy" id="933073"/>
    <lineage>
        <taxon>Bacteria</taxon>
        <taxon>Pseudomonadati</taxon>
        <taxon>Pseudomonadota</taxon>
        <taxon>Alphaproteobacteria</taxon>
        <taxon>Hyphomicrobiales</taxon>
        <taxon>Xanthobacteraceae</taxon>
        <taxon>Aquabacter</taxon>
    </lineage>
</organism>
<dbReference type="NCBIfam" id="TIGR00255">
    <property type="entry name" value="YicC/YloC family endoribonuclease"/>
    <property type="match status" value="1"/>
</dbReference>
<keyword evidence="9" id="KW-1185">Reference proteome</keyword>
<evidence type="ECO:0000256" key="2">
    <source>
        <dbReference type="ARBA" id="ARBA00022722"/>
    </source>
</evidence>
<keyword evidence="4" id="KW-0378">Hydrolase</keyword>
<reference evidence="8 9" key="1">
    <citation type="submission" date="2019-03" db="EMBL/GenBank/DDBJ databases">
        <title>Genomic Encyclopedia of Type Strains, Phase IV (KMG-IV): sequencing the most valuable type-strain genomes for metagenomic binning, comparative biology and taxonomic classification.</title>
        <authorList>
            <person name="Goeker M."/>
        </authorList>
    </citation>
    <scope>NUCLEOTIDE SEQUENCE [LARGE SCALE GENOMIC DNA]</scope>
    <source>
        <strain evidence="8 9">DSM 9035</strain>
    </source>
</reference>
<evidence type="ECO:0000256" key="5">
    <source>
        <dbReference type="ARBA" id="ARBA00035648"/>
    </source>
</evidence>
<evidence type="ECO:0000259" key="7">
    <source>
        <dbReference type="Pfam" id="PF08340"/>
    </source>
</evidence>
<evidence type="ECO:0000256" key="3">
    <source>
        <dbReference type="ARBA" id="ARBA00022759"/>
    </source>
</evidence>
<dbReference type="RefSeq" id="WP_245504557.1">
    <property type="nucleotide sequence ID" value="NZ_SMAI01000002.1"/>
</dbReference>
<protein>
    <submittedName>
        <fullName evidence="8">Uncharacterized protein (TIGR00255 family)</fullName>
    </submittedName>
</protein>
<dbReference type="InterPro" id="IPR013551">
    <property type="entry name" value="YicC-like_C"/>
</dbReference>
<evidence type="ECO:0000256" key="1">
    <source>
        <dbReference type="ARBA" id="ARBA00001968"/>
    </source>
</evidence>
<dbReference type="Pfam" id="PF03755">
    <property type="entry name" value="YicC-like_N"/>
    <property type="match status" value="1"/>
</dbReference>
<comment type="similarity">
    <text evidence="5">Belongs to the YicC/YloC family.</text>
</comment>
<name>A0A4R3M2J4_9HYPH</name>
<feature type="domain" description="Endoribonuclease YicC-like N-terminal" evidence="6">
    <location>
        <begin position="10"/>
        <end position="165"/>
    </location>
</feature>
<dbReference type="AlphaFoldDB" id="A0A4R3M2J4"/>
<evidence type="ECO:0000256" key="4">
    <source>
        <dbReference type="ARBA" id="ARBA00022801"/>
    </source>
</evidence>
<comment type="cofactor">
    <cofactor evidence="1">
        <name>a divalent metal cation</name>
        <dbReference type="ChEBI" id="CHEBI:60240"/>
    </cofactor>
</comment>
<comment type="caution">
    <text evidence="8">The sequence shown here is derived from an EMBL/GenBank/DDBJ whole genome shotgun (WGS) entry which is preliminary data.</text>
</comment>
<dbReference type="PANTHER" id="PTHR30636:SF3">
    <property type="entry name" value="UPF0701 PROTEIN YICC"/>
    <property type="match status" value="1"/>
</dbReference>
<dbReference type="GO" id="GO:0004521">
    <property type="term" value="F:RNA endonuclease activity"/>
    <property type="evidence" value="ECO:0007669"/>
    <property type="project" value="InterPro"/>
</dbReference>
<keyword evidence="2" id="KW-0540">Nuclease</keyword>
<keyword evidence="3" id="KW-0255">Endonuclease</keyword>
<dbReference type="Proteomes" id="UP000294664">
    <property type="component" value="Unassembled WGS sequence"/>
</dbReference>
<dbReference type="InterPro" id="IPR013527">
    <property type="entry name" value="YicC-like_N"/>
</dbReference>
<feature type="domain" description="Endoribonuclease YicC-like C-terminal" evidence="7">
    <location>
        <begin position="187"/>
        <end position="302"/>
    </location>
</feature>
<evidence type="ECO:0000313" key="8">
    <source>
        <dbReference type="EMBL" id="TCT06873.1"/>
    </source>
</evidence>
<sequence>MPTAKDVTPIASMTGFARAQGATGPWRWSWELRSVNAKGLDLRLRFPPGFDALEAAARAAAGRRLARGSVSGTFQVTRESAAVAVSVNQPALEALVSAARAAAERFGLPAPGIDALMGVKGVIEVAEAEQTAEDVARIASDAQDGFEAALGALQEMRAGEGTALAVVLRERLDAMSGLVAAAEALPDRQADAIKGRLRDQVQALLGTGAPLDPDRLHQEAALLAAKADIREELDRLHAHIAAARALLDAGGPVGRKLDFLSQEFNREANTVCSKANAVALTQIGLDLKLLVDQFREQIQNIE</sequence>
<accession>A0A4R3M2J4</accession>
<gene>
    <name evidence="8" type="ORF">EDC64_102354</name>
</gene>